<proteinExistence type="inferred from homology"/>
<evidence type="ECO:0000313" key="10">
    <source>
        <dbReference type="Proteomes" id="UP000663829"/>
    </source>
</evidence>
<evidence type="ECO:0000256" key="2">
    <source>
        <dbReference type="ARBA" id="ARBA00022723"/>
    </source>
</evidence>
<dbReference type="FunFam" id="2.60.40.420:FF:000045">
    <property type="entry name" value="Laccase 2"/>
    <property type="match status" value="1"/>
</dbReference>
<evidence type="ECO:0000256" key="4">
    <source>
        <dbReference type="SAM" id="SignalP"/>
    </source>
</evidence>
<keyword evidence="4" id="KW-0732">Signal</keyword>
<feature type="domain" description="Plastocyanin-like" evidence="6">
    <location>
        <begin position="402"/>
        <end position="529"/>
    </location>
</feature>
<feature type="chain" id="PRO_5036229139" description="Laccase" evidence="4">
    <location>
        <begin position="24"/>
        <end position="548"/>
    </location>
</feature>
<dbReference type="EMBL" id="CAJNOQ010025101">
    <property type="protein sequence ID" value="CAF1534081.1"/>
    <property type="molecule type" value="Genomic_DNA"/>
</dbReference>
<dbReference type="GO" id="GO:0016491">
    <property type="term" value="F:oxidoreductase activity"/>
    <property type="evidence" value="ECO:0007669"/>
    <property type="project" value="UniProtKB-KW"/>
</dbReference>
<dbReference type="Gene3D" id="2.60.40.420">
    <property type="entry name" value="Cupredoxins - blue copper proteins"/>
    <property type="match status" value="3"/>
</dbReference>
<dbReference type="PANTHER" id="PTHR11709">
    <property type="entry name" value="MULTI-COPPER OXIDASE"/>
    <property type="match status" value="1"/>
</dbReference>
<gene>
    <name evidence="8" type="ORF">GPM918_LOCUS38225</name>
    <name evidence="9" type="ORF">SRO942_LOCUS39038</name>
</gene>
<dbReference type="GO" id="GO:0005507">
    <property type="term" value="F:copper ion binding"/>
    <property type="evidence" value="ECO:0007669"/>
    <property type="project" value="InterPro"/>
</dbReference>
<dbReference type="InterPro" id="IPR008972">
    <property type="entry name" value="Cupredoxin"/>
</dbReference>
<keyword evidence="3" id="KW-0560">Oxidoreductase</keyword>
<name>A0A815VM79_9BILA</name>
<dbReference type="InterPro" id="IPR002355">
    <property type="entry name" value="Cu_oxidase_Cu_BS"/>
</dbReference>
<feature type="domain" description="Plastocyanin-like" evidence="7">
    <location>
        <begin position="37"/>
        <end position="152"/>
    </location>
</feature>
<keyword evidence="2" id="KW-0479">Metal-binding</keyword>
<dbReference type="AlphaFoldDB" id="A0A815VM79"/>
<evidence type="ECO:0000259" key="6">
    <source>
        <dbReference type="Pfam" id="PF07731"/>
    </source>
</evidence>
<evidence type="ECO:0000313" key="8">
    <source>
        <dbReference type="EMBL" id="CAF1534081.1"/>
    </source>
</evidence>
<comment type="caution">
    <text evidence="8">The sequence shown here is derived from an EMBL/GenBank/DDBJ whole genome shotgun (WGS) entry which is preliminary data.</text>
</comment>
<reference evidence="8" key="1">
    <citation type="submission" date="2021-02" db="EMBL/GenBank/DDBJ databases">
        <authorList>
            <person name="Nowell W R."/>
        </authorList>
    </citation>
    <scope>NUCLEOTIDE SEQUENCE</scope>
</reference>
<evidence type="ECO:0000313" key="9">
    <source>
        <dbReference type="EMBL" id="CAF4393756.1"/>
    </source>
</evidence>
<dbReference type="InterPro" id="IPR001117">
    <property type="entry name" value="Cu-oxidase_2nd"/>
</dbReference>
<evidence type="ECO:0000259" key="5">
    <source>
        <dbReference type="Pfam" id="PF00394"/>
    </source>
</evidence>
<dbReference type="EMBL" id="CAJOBC010090704">
    <property type="protein sequence ID" value="CAF4393756.1"/>
    <property type="molecule type" value="Genomic_DNA"/>
</dbReference>
<evidence type="ECO:0008006" key="11">
    <source>
        <dbReference type="Google" id="ProtNLM"/>
    </source>
</evidence>
<evidence type="ECO:0000259" key="7">
    <source>
        <dbReference type="Pfam" id="PF07732"/>
    </source>
</evidence>
<dbReference type="InterPro" id="IPR011707">
    <property type="entry name" value="Cu-oxidase-like_N"/>
</dbReference>
<dbReference type="InterPro" id="IPR011706">
    <property type="entry name" value="Cu-oxidase_C"/>
</dbReference>
<dbReference type="Pfam" id="PF00394">
    <property type="entry name" value="Cu-oxidase"/>
    <property type="match status" value="1"/>
</dbReference>
<comment type="similarity">
    <text evidence="1">Belongs to the multicopper oxidase family.</text>
</comment>
<dbReference type="OrthoDB" id="2121828at2759"/>
<sequence>MMSNIILALIMLSLQKWQLGVEAVFNKQQVYTATFHVQWFNASPDGYERQILSINNQFPSPTIIVNRGDVINITVVNQASEAISIHWHGITQRHSLHMDGVPGVTQCAILPTQSYVYQFNTNEQSGTYWYHSHSGIQYGDGLKGVLIINDPNDPWKNYYTNEEVLQLSDWYHTPVGVLLQAYVTSSMEDPIPDTGLINGIGQFNCKICEYYNASIQTGETKRYRIINTSIYAAFTLTIDEHKMRVIEADGTILNGDMCVRSLRINPGQRYSVLVNGKRNPTRNYWIRATINPFRMFNEKFNTSVQPNVSAILQYTNNNGEYIFAQSPPMTTFNNVDGIILELITSGMRSMDESNLHPLKSNTNRIPNNNKNTKTIVLNVKVLGSSPGYFALNNSTFSHSLNTTLLYLLLSDSENQLLSDKNIGLIETNEIIDVVINNIDYAPHPFHLHGHFAWILASGKTNEGFYNETMHRNIKYNLHNPIYRDTWTVNPNTYIVFRFKANNPGIWMMHCHNDWHLQLGMAFVFLESPQNIKRYYKGQMSSIPSHCMH</sequence>
<organism evidence="8 10">
    <name type="scientific">Didymodactylos carnosus</name>
    <dbReference type="NCBI Taxonomy" id="1234261"/>
    <lineage>
        <taxon>Eukaryota</taxon>
        <taxon>Metazoa</taxon>
        <taxon>Spiralia</taxon>
        <taxon>Gnathifera</taxon>
        <taxon>Rotifera</taxon>
        <taxon>Eurotatoria</taxon>
        <taxon>Bdelloidea</taxon>
        <taxon>Philodinida</taxon>
        <taxon>Philodinidae</taxon>
        <taxon>Didymodactylos</taxon>
    </lineage>
</organism>
<feature type="domain" description="Plastocyanin-like" evidence="5">
    <location>
        <begin position="164"/>
        <end position="317"/>
    </location>
</feature>
<keyword evidence="10" id="KW-1185">Reference proteome</keyword>
<dbReference type="Pfam" id="PF07731">
    <property type="entry name" value="Cu-oxidase_2"/>
    <property type="match status" value="1"/>
</dbReference>
<dbReference type="Proteomes" id="UP000681722">
    <property type="component" value="Unassembled WGS sequence"/>
</dbReference>
<evidence type="ECO:0000256" key="1">
    <source>
        <dbReference type="ARBA" id="ARBA00010609"/>
    </source>
</evidence>
<dbReference type="PROSITE" id="PS00079">
    <property type="entry name" value="MULTICOPPER_OXIDASE1"/>
    <property type="match status" value="1"/>
</dbReference>
<feature type="signal peptide" evidence="4">
    <location>
        <begin position="1"/>
        <end position="23"/>
    </location>
</feature>
<accession>A0A815VM79</accession>
<evidence type="ECO:0000256" key="3">
    <source>
        <dbReference type="ARBA" id="ARBA00023002"/>
    </source>
</evidence>
<dbReference type="InterPro" id="IPR033138">
    <property type="entry name" value="Cu_oxidase_CS"/>
</dbReference>
<dbReference type="SUPFAM" id="SSF49503">
    <property type="entry name" value="Cupredoxins"/>
    <property type="match status" value="3"/>
</dbReference>
<dbReference type="InterPro" id="IPR045087">
    <property type="entry name" value="Cu-oxidase_fam"/>
</dbReference>
<dbReference type="Pfam" id="PF07732">
    <property type="entry name" value="Cu-oxidase_3"/>
    <property type="match status" value="1"/>
</dbReference>
<protein>
    <recommendedName>
        <fullName evidence="11">Laccase</fullName>
    </recommendedName>
</protein>
<dbReference type="PROSITE" id="PS00080">
    <property type="entry name" value="MULTICOPPER_OXIDASE2"/>
    <property type="match status" value="1"/>
</dbReference>
<dbReference type="Proteomes" id="UP000663829">
    <property type="component" value="Unassembled WGS sequence"/>
</dbReference>
<dbReference type="PANTHER" id="PTHR11709:SF511">
    <property type="entry name" value="LACCASE"/>
    <property type="match status" value="1"/>
</dbReference>